<dbReference type="EMBL" id="JACJIA010000001">
    <property type="protein sequence ID" value="MBA8949055.1"/>
    <property type="molecule type" value="Genomic_DNA"/>
</dbReference>
<dbReference type="PROSITE" id="PS51257">
    <property type="entry name" value="PROKAR_LIPOPROTEIN"/>
    <property type="match status" value="1"/>
</dbReference>
<organism evidence="1 2">
    <name type="scientific">Actinomadura namibiensis</name>
    <dbReference type="NCBI Taxonomy" id="182080"/>
    <lineage>
        <taxon>Bacteria</taxon>
        <taxon>Bacillati</taxon>
        <taxon>Actinomycetota</taxon>
        <taxon>Actinomycetes</taxon>
        <taxon>Streptosporangiales</taxon>
        <taxon>Thermomonosporaceae</taxon>
        <taxon>Actinomadura</taxon>
    </lineage>
</organism>
<sequence length="131" mass="13421">MSKRTGGGRLVAFLAASAVLTSGCVGSVDAGELPGLYRSKETGGEVRLGSDGTFSATGVATGIVPGRADFRGRWEFVDSPSSRDFVHLAIEDGGLGRIGGVQLYPSGRASVEFHADPDGPPSLVLTKVTTP</sequence>
<proteinExistence type="predicted"/>
<comment type="caution">
    <text evidence="1">The sequence shown here is derived from an EMBL/GenBank/DDBJ whole genome shotgun (WGS) entry which is preliminary data.</text>
</comment>
<accession>A0A7W3LJ73</accession>
<evidence type="ECO:0000313" key="1">
    <source>
        <dbReference type="EMBL" id="MBA8949055.1"/>
    </source>
</evidence>
<keyword evidence="2" id="KW-1185">Reference proteome</keyword>
<name>A0A7W3LJ73_ACTNM</name>
<gene>
    <name evidence="1" type="ORF">HNR61_000653</name>
</gene>
<dbReference type="AlphaFoldDB" id="A0A7W3LJ73"/>
<dbReference type="RefSeq" id="WP_182841572.1">
    <property type="nucleotide sequence ID" value="NZ_BAAALP010000008.1"/>
</dbReference>
<dbReference type="Proteomes" id="UP000572680">
    <property type="component" value="Unassembled WGS sequence"/>
</dbReference>
<reference evidence="1 2" key="1">
    <citation type="submission" date="2020-08" db="EMBL/GenBank/DDBJ databases">
        <title>Genomic Encyclopedia of Type Strains, Phase IV (KMG-IV): sequencing the most valuable type-strain genomes for metagenomic binning, comparative biology and taxonomic classification.</title>
        <authorList>
            <person name="Goeker M."/>
        </authorList>
    </citation>
    <scope>NUCLEOTIDE SEQUENCE [LARGE SCALE GENOMIC DNA]</scope>
    <source>
        <strain evidence="1 2">DSM 44197</strain>
    </source>
</reference>
<protein>
    <submittedName>
        <fullName evidence="1">Uncharacterized protein</fullName>
    </submittedName>
</protein>
<evidence type="ECO:0000313" key="2">
    <source>
        <dbReference type="Proteomes" id="UP000572680"/>
    </source>
</evidence>